<evidence type="ECO:0000259" key="3">
    <source>
        <dbReference type="Pfam" id="PF22074"/>
    </source>
</evidence>
<feature type="region of interest" description="Disordered" evidence="2">
    <location>
        <begin position="985"/>
        <end position="1015"/>
    </location>
</feature>
<dbReference type="Proteomes" id="UP000728185">
    <property type="component" value="Unassembled WGS sequence"/>
</dbReference>
<gene>
    <name evidence="4" type="ORF">FBUS_08520</name>
</gene>
<keyword evidence="5" id="KW-1185">Reference proteome</keyword>
<organism evidence="4 5">
    <name type="scientific">Fasciolopsis buskii</name>
    <dbReference type="NCBI Taxonomy" id="27845"/>
    <lineage>
        <taxon>Eukaryota</taxon>
        <taxon>Metazoa</taxon>
        <taxon>Spiralia</taxon>
        <taxon>Lophotrochozoa</taxon>
        <taxon>Platyhelminthes</taxon>
        <taxon>Trematoda</taxon>
        <taxon>Digenea</taxon>
        <taxon>Plagiorchiida</taxon>
        <taxon>Echinostomata</taxon>
        <taxon>Echinostomatoidea</taxon>
        <taxon>Fasciolidae</taxon>
        <taxon>Fasciolopsis</taxon>
    </lineage>
</organism>
<keyword evidence="1" id="KW-0175">Coiled coil</keyword>
<feature type="region of interest" description="Disordered" evidence="2">
    <location>
        <begin position="733"/>
        <end position="793"/>
    </location>
</feature>
<feature type="coiled-coil region" evidence="1">
    <location>
        <begin position="152"/>
        <end position="179"/>
    </location>
</feature>
<dbReference type="Pfam" id="PF22074">
    <property type="entry name" value="Cep192_D5"/>
    <property type="match status" value="1"/>
</dbReference>
<feature type="region of interest" description="Disordered" evidence="2">
    <location>
        <begin position="233"/>
        <end position="261"/>
    </location>
</feature>
<feature type="compositionally biased region" description="Basic and acidic residues" evidence="2">
    <location>
        <begin position="248"/>
        <end position="260"/>
    </location>
</feature>
<feature type="domain" description="Cep192-like" evidence="3">
    <location>
        <begin position="536"/>
        <end position="647"/>
    </location>
</feature>
<evidence type="ECO:0000256" key="1">
    <source>
        <dbReference type="SAM" id="Coils"/>
    </source>
</evidence>
<dbReference type="OrthoDB" id="6251301at2759"/>
<name>A0A8E0VIV0_9TREM</name>
<reference evidence="4" key="1">
    <citation type="submission" date="2019-05" db="EMBL/GenBank/DDBJ databases">
        <title>Annotation for the trematode Fasciolopsis buski.</title>
        <authorList>
            <person name="Choi Y.-J."/>
        </authorList>
    </citation>
    <scope>NUCLEOTIDE SEQUENCE</scope>
    <source>
        <strain evidence="4">HT</strain>
        <tissue evidence="4">Whole worm</tissue>
    </source>
</reference>
<sequence>MSQAFPVSCQMSSPTDAVADLTVLGTPVPVAHSTVRQKPNQRTFVLTNPNVIPTPLSPLEQSTVIVPDNSQTKETNSLPNPSTNDSLGILNIRSMKGLSGNVLDESLQAKSRQLSVAKGQGATYSITGRADSSETNVPCSSVEEAEAETRHIQFDEAELKCLEDAFSDLECAASEVEATFPTKACATLPVKRLHNSRDKSGSHYDDSATTVSSLHSALDSGRTDKTAFDCVTNATGTDHNSGLTSSSEAREDPDVRKAISESHNASKLSLASFTSLTEASLSSRTKTSHWDSKSVSLLPLPTNQFATTTSSQLVNATSKPVVAKTDAAIRTKSLAPNNPVDSSIDDFGGGAVEQSTTIVSCLHMSDVDGLLDFVEPDQSVSNQDPLVTEVRKSSGMPLAAQLNRQTVAHLRATRPRSNRMGPMRSVFTSLVDELGYLLSGPQTVQLPRGLEYTVKIAYVARQPLTWDTGQLLLSVGEAKKSVWKVRLAGYSNASQLECSCCKRLNAEVYWTTAVELKSPTHPSSAQLTPFGSHRVASSSNFCHLGRSVNDNDSITSVVLTNFGSRAAWVWARAEPLLFDDNKSSAYGERCASARSDDMNSISILPSRVVIGPQHSQQITVTLPFGMTACRVVFHYGDEVLRHQVRQHFILPRSTPSSVGPNGASGQHKARKQIRIADLMCGFTNEATFPITELPSQLKKPVRTEDWRRALTQQLRLRQHLVLNVYACTGEPVSPRNRDSLDQCTRTRQRSNSSNTPASIYVETEAFNSHAKSTGSSELGEELSERVAHTPSTSIQLTATDEIIPRKLRPALNPTTLLTFSSCPPKETCSGYFSISIAEAVSWSSKYMCKVAWSASAVGDVHQRTANGTTNSRSLSSCAVNDFIFECVGFKDTACVDQKSRSSTSGFGTLPLKITEAHGKPGAVRIPFVFRPREAHTAYMQDWCISVWMQPSRMTGSHITASPTTVDLSDRNTSKFVFRVTLQGQSQGSDLPSVSAPKDQGRPSTATTADSNVRRSTGGIFRANQPITVHQGVTRFSRSGHSMELGPLRITGLPVHFKAVDNGSDSPFQTHEVGSAVHLS</sequence>
<protein>
    <recommendedName>
        <fullName evidence="3">Cep192-like domain-containing protein</fullName>
    </recommendedName>
</protein>
<proteinExistence type="predicted"/>
<dbReference type="EMBL" id="LUCM01006859">
    <property type="protein sequence ID" value="KAA0190660.1"/>
    <property type="molecule type" value="Genomic_DNA"/>
</dbReference>
<evidence type="ECO:0000313" key="5">
    <source>
        <dbReference type="Proteomes" id="UP000728185"/>
    </source>
</evidence>
<feature type="compositionally biased region" description="Polar residues" evidence="2">
    <location>
        <begin position="741"/>
        <end position="757"/>
    </location>
</feature>
<evidence type="ECO:0000256" key="2">
    <source>
        <dbReference type="SAM" id="MobiDB-lite"/>
    </source>
</evidence>
<comment type="caution">
    <text evidence="4">The sequence shown here is derived from an EMBL/GenBank/DDBJ whole genome shotgun (WGS) entry which is preliminary data.</text>
</comment>
<feature type="compositionally biased region" description="Polar residues" evidence="2">
    <location>
        <begin position="1001"/>
        <end position="1014"/>
    </location>
</feature>
<accession>A0A8E0VIV0</accession>
<dbReference type="AlphaFoldDB" id="A0A8E0VIV0"/>
<evidence type="ECO:0000313" key="4">
    <source>
        <dbReference type="EMBL" id="KAA0190660.1"/>
    </source>
</evidence>
<feature type="compositionally biased region" description="Polar residues" evidence="2">
    <location>
        <begin position="233"/>
        <end position="247"/>
    </location>
</feature>
<dbReference type="InterPro" id="IPR054091">
    <property type="entry name" value="Cep192-like_D5"/>
</dbReference>